<feature type="transmembrane region" description="Helical" evidence="1">
    <location>
        <begin position="122"/>
        <end position="144"/>
    </location>
</feature>
<dbReference type="HOGENOM" id="CLU_049496_1_0_1"/>
<keyword evidence="1" id="KW-1133">Transmembrane helix</keyword>
<name>E3MWR3_CAERE</name>
<protein>
    <submittedName>
        <fullName evidence="2">Uncharacterized protein</fullName>
    </submittedName>
</protein>
<feature type="transmembrane region" description="Helical" evidence="1">
    <location>
        <begin position="156"/>
        <end position="174"/>
    </location>
</feature>
<evidence type="ECO:0000313" key="3">
    <source>
        <dbReference type="Proteomes" id="UP000008281"/>
    </source>
</evidence>
<sequence>MAPRDFDPIPVPYQKIRGVPFYMNFEYKLNWVTPMTITDLLLNIIGTLIFIQIPIFYFKNKQKIKNIGLRLDVFQSFLLMQTWSIWMLIGEFLMFKIPFTGMITNYCANNNPQILLRFTVFFFYWAHYSSQLFTLLFCALRVAILYSNSNEEKKKLFYYLIPPFIFFSFSRKCTSFELCAFASFVFTAAVTFTIIGLNIAMFFKIRKRKMSSLGQSQSTQNKKASRTLTGTMIIMLTPLIVYLFVLALEVIPSDYFVHILYIGDIVGDIRVHTVSCYFYFTHPVFKKHGMIRKITVTQKVTSQSRHF</sequence>
<organism evidence="3">
    <name type="scientific">Caenorhabditis remanei</name>
    <name type="common">Caenorhabditis vulgaris</name>
    <dbReference type="NCBI Taxonomy" id="31234"/>
    <lineage>
        <taxon>Eukaryota</taxon>
        <taxon>Metazoa</taxon>
        <taxon>Ecdysozoa</taxon>
        <taxon>Nematoda</taxon>
        <taxon>Chromadorea</taxon>
        <taxon>Rhabditida</taxon>
        <taxon>Rhabditina</taxon>
        <taxon>Rhabditomorpha</taxon>
        <taxon>Rhabditoidea</taxon>
        <taxon>Rhabditidae</taxon>
        <taxon>Peloderinae</taxon>
        <taxon>Caenorhabditis</taxon>
    </lineage>
</organism>
<evidence type="ECO:0000313" key="2">
    <source>
        <dbReference type="EMBL" id="EFP10803.1"/>
    </source>
</evidence>
<reference evidence="2" key="1">
    <citation type="submission" date="2007-07" db="EMBL/GenBank/DDBJ databases">
        <title>PCAP assembly of the Caenorhabditis remanei genome.</title>
        <authorList>
            <consortium name="The Caenorhabditis remanei Sequencing Consortium"/>
            <person name="Wilson R.K."/>
        </authorList>
    </citation>
    <scope>NUCLEOTIDE SEQUENCE [LARGE SCALE GENOMIC DNA]</scope>
    <source>
        <strain evidence="2">PB4641</strain>
    </source>
</reference>
<dbReference type="InParanoid" id="E3MWR3"/>
<dbReference type="PANTHER" id="PTHR47516">
    <property type="entry name" value="SERPENTINE RECEPTOR, CLASS U-RELATED"/>
    <property type="match status" value="1"/>
</dbReference>
<keyword evidence="3" id="KW-1185">Reference proteome</keyword>
<dbReference type="EMBL" id="DS268488">
    <property type="protein sequence ID" value="EFP10803.1"/>
    <property type="molecule type" value="Genomic_DNA"/>
</dbReference>
<feature type="transmembrane region" description="Helical" evidence="1">
    <location>
        <begin position="40"/>
        <end position="57"/>
    </location>
</feature>
<dbReference type="InterPro" id="IPR003839">
    <property type="entry name" value="7TM_GPCR_serpentine_rcpt_Sru"/>
</dbReference>
<proteinExistence type="predicted"/>
<dbReference type="OrthoDB" id="5807521at2759"/>
<feature type="transmembrane region" description="Helical" evidence="1">
    <location>
        <begin position="224"/>
        <end position="247"/>
    </location>
</feature>
<keyword evidence="1" id="KW-0472">Membrane</keyword>
<dbReference type="Pfam" id="PF10322">
    <property type="entry name" value="7TM_GPCR_Sru"/>
    <property type="match status" value="2"/>
</dbReference>
<dbReference type="AlphaFoldDB" id="E3MWR3"/>
<dbReference type="PANTHER" id="PTHR47516:SF2">
    <property type="entry name" value="SERPENTINE RECEPTOR CLASS GAMMA"/>
    <property type="match status" value="1"/>
</dbReference>
<dbReference type="FunCoup" id="E3MWR3">
    <property type="interactions" value="3"/>
</dbReference>
<feature type="transmembrane region" description="Helical" evidence="1">
    <location>
        <begin position="180"/>
        <end position="203"/>
    </location>
</feature>
<evidence type="ECO:0000256" key="1">
    <source>
        <dbReference type="SAM" id="Phobius"/>
    </source>
</evidence>
<accession>E3MWR3</accession>
<dbReference type="Proteomes" id="UP000008281">
    <property type="component" value="Unassembled WGS sequence"/>
</dbReference>
<dbReference type="eggNOG" id="ENOG502R7RW">
    <property type="taxonomic scope" value="Eukaryota"/>
</dbReference>
<keyword evidence="1" id="KW-0812">Transmembrane</keyword>
<feature type="transmembrane region" description="Helical" evidence="1">
    <location>
        <begin position="69"/>
        <end position="89"/>
    </location>
</feature>
<gene>
    <name evidence="2" type="ORF">CRE_02527</name>
</gene>